<sequence length="83" mass="8574">MTIEAITHALAAIAPLGEAEPAQPSLSAQQRFAELLNNPKAADEPGALFAAQSAFNELAVGTELTAKVAGSLTQSINKLVNMQ</sequence>
<evidence type="ECO:0000313" key="2">
    <source>
        <dbReference type="EMBL" id="PRP69731.1"/>
    </source>
</evidence>
<dbReference type="Pfam" id="PF17001">
    <property type="entry name" value="T3SS_basalb_I"/>
    <property type="match status" value="1"/>
</dbReference>
<comment type="caution">
    <text evidence="2">The sequence shown here is derived from an EMBL/GenBank/DDBJ whole genome shotgun (WGS) entry which is preliminary data.</text>
</comment>
<dbReference type="Proteomes" id="UP001224516">
    <property type="component" value="Unassembled WGS sequence"/>
</dbReference>
<dbReference type="OrthoDB" id="6476629at2"/>
<dbReference type="GO" id="GO:0030254">
    <property type="term" value="P:protein secretion by the type III secretion system"/>
    <property type="evidence" value="ECO:0007669"/>
    <property type="project" value="InterPro"/>
</dbReference>
<evidence type="ECO:0000313" key="4">
    <source>
        <dbReference type="Proteomes" id="UP001224516"/>
    </source>
</evidence>
<dbReference type="EMBL" id="JAVFJF020000005">
    <property type="protein sequence ID" value="MEJ8673870.1"/>
    <property type="molecule type" value="Genomic_DNA"/>
</dbReference>
<accession>A0A2S9X1Y6</accession>
<dbReference type="InterPro" id="IPR012670">
    <property type="entry name" value="T3SS_YscI/HrpB"/>
</dbReference>
<organism evidence="2 3">
    <name type="scientific">Chromobacterium amazonense</name>
    <dbReference type="NCBI Taxonomy" id="1382803"/>
    <lineage>
        <taxon>Bacteria</taxon>
        <taxon>Pseudomonadati</taxon>
        <taxon>Pseudomonadota</taxon>
        <taxon>Betaproteobacteria</taxon>
        <taxon>Neisseriales</taxon>
        <taxon>Chromobacteriaceae</taxon>
        <taxon>Chromobacterium</taxon>
    </lineage>
</organism>
<proteinExistence type="predicted"/>
<gene>
    <name evidence="1" type="primary">sctI</name>
    <name evidence="2" type="ORF">BUE93_13630</name>
    <name evidence="1" type="ORF">QCL97_003960</name>
</gene>
<dbReference type="RefSeq" id="WP_043627547.1">
    <property type="nucleotide sequence ID" value="NZ_JAFCYX010000001.1"/>
</dbReference>
<reference evidence="2 3" key="1">
    <citation type="submission" date="2017-01" db="EMBL/GenBank/DDBJ databases">
        <title>New insights into the genetic diversity of Chromobacterium isolated from tropical freshwater lake.</title>
        <authorList>
            <person name="Santos A.B."/>
            <person name="Nascimento A.M."/>
            <person name="Da Silva P.C."/>
        </authorList>
    </citation>
    <scope>NUCLEOTIDE SEQUENCE [LARGE SCALE GENOMIC DNA]</scope>
    <source>
        <strain evidence="2 3">56AF</strain>
    </source>
</reference>
<evidence type="ECO:0000313" key="1">
    <source>
        <dbReference type="EMBL" id="MEJ8673870.1"/>
    </source>
</evidence>
<keyword evidence="4" id="KW-1185">Reference proteome</keyword>
<name>A0A2S9X1Y6_9NEIS</name>
<reference evidence="1 4" key="2">
    <citation type="submission" date="2023-12" db="EMBL/GenBank/DDBJ databases">
        <title>Evaluation and characterization of a potential secondary metabolite violacein from indigenous Chromobacterium amazonense SAM215.</title>
        <authorList>
            <person name="Tarafdar M.R."/>
            <person name="Abedin S.M."/>
            <person name="Atiqua A."/>
            <person name="Saha A."/>
            <person name="Khan S.N."/>
        </authorList>
    </citation>
    <scope>NUCLEOTIDE SEQUENCE [LARGE SCALE GENOMIC DNA]</scope>
    <source>
        <strain evidence="1 4">SAM215</strain>
    </source>
</reference>
<dbReference type="EMBL" id="MTBD01000028">
    <property type="protein sequence ID" value="PRP69731.1"/>
    <property type="molecule type" value="Genomic_DNA"/>
</dbReference>
<dbReference type="Proteomes" id="UP000239469">
    <property type="component" value="Unassembled WGS sequence"/>
</dbReference>
<dbReference type="AlphaFoldDB" id="A0A2S9X1Y6"/>
<dbReference type="NCBIfam" id="TIGR02497">
    <property type="entry name" value="yscI_hrpB_dom"/>
    <property type="match status" value="1"/>
</dbReference>
<evidence type="ECO:0000313" key="3">
    <source>
        <dbReference type="Proteomes" id="UP000239469"/>
    </source>
</evidence>
<protein>
    <submittedName>
        <fullName evidence="2">EscI/YscI/HrpB family type III secretion system inner rod protein</fullName>
    </submittedName>
    <submittedName>
        <fullName evidence="1">Type III secretion system inner rod subunit SctI</fullName>
    </submittedName>
</protein>